<dbReference type="SMART" id="SM00320">
    <property type="entry name" value="WD40"/>
    <property type="match status" value="14"/>
</dbReference>
<dbReference type="InterPro" id="IPR055410">
    <property type="entry name" value="Beta-prop_CAF1B_HIR1"/>
</dbReference>
<dbReference type="Pfam" id="PF24105">
    <property type="entry name" value="Beta-prop_CAF1B_HIR1"/>
    <property type="match status" value="1"/>
</dbReference>
<dbReference type="SUPFAM" id="SSF50978">
    <property type="entry name" value="WD40 repeat-like"/>
    <property type="match status" value="2"/>
</dbReference>
<dbReference type="RefSeq" id="WP_190472667.1">
    <property type="nucleotide sequence ID" value="NZ_JACJSG010000016.1"/>
</dbReference>
<keyword evidence="4" id="KW-0156">Chromatin regulator</keyword>
<evidence type="ECO:0000256" key="1">
    <source>
        <dbReference type="ARBA" id="ARBA00007306"/>
    </source>
</evidence>
<evidence type="ECO:0000259" key="7">
    <source>
        <dbReference type="Pfam" id="PF24105"/>
    </source>
</evidence>
<evidence type="ECO:0000259" key="6">
    <source>
        <dbReference type="Pfam" id="PF23389"/>
    </source>
</evidence>
<dbReference type="Pfam" id="PF23389">
    <property type="entry name" value="Beta-prop_WDR19_1st"/>
    <property type="match status" value="1"/>
</dbReference>
<feature type="repeat" description="WD" evidence="5">
    <location>
        <begin position="942"/>
        <end position="983"/>
    </location>
</feature>
<feature type="repeat" description="WD" evidence="5">
    <location>
        <begin position="1383"/>
        <end position="1424"/>
    </location>
</feature>
<dbReference type="PRINTS" id="PR00364">
    <property type="entry name" value="DISEASERSIST"/>
</dbReference>
<dbReference type="PRINTS" id="PR00320">
    <property type="entry name" value="GPROTEINBRPT"/>
</dbReference>
<dbReference type="PROSITE" id="PS50294">
    <property type="entry name" value="WD_REPEATS_REGION"/>
    <property type="match status" value="11"/>
</dbReference>
<protein>
    <submittedName>
        <fullName evidence="8">AAA family ATPase</fullName>
    </submittedName>
</protein>
<evidence type="ECO:0000256" key="3">
    <source>
        <dbReference type="ARBA" id="ARBA00022737"/>
    </source>
</evidence>
<dbReference type="InterPro" id="IPR057855">
    <property type="entry name" value="Beta-prop_WDR19_1st"/>
</dbReference>
<dbReference type="SUPFAM" id="SSF52540">
    <property type="entry name" value="P-loop containing nucleoside triphosphate hydrolases"/>
    <property type="match status" value="3"/>
</dbReference>
<feature type="repeat" description="WD" evidence="5">
    <location>
        <begin position="984"/>
        <end position="1025"/>
    </location>
</feature>
<evidence type="ECO:0000256" key="4">
    <source>
        <dbReference type="ARBA" id="ARBA00022853"/>
    </source>
</evidence>
<feature type="repeat" description="WD" evidence="5">
    <location>
        <begin position="892"/>
        <end position="934"/>
    </location>
</feature>
<gene>
    <name evidence="8" type="ORF">H6G83_13365</name>
</gene>
<accession>A0ABR8D307</accession>
<keyword evidence="2 5" id="KW-0853">WD repeat</keyword>
<feature type="repeat" description="WD" evidence="5">
    <location>
        <begin position="1026"/>
        <end position="1058"/>
    </location>
</feature>
<comment type="caution">
    <text evidence="8">The sequence shown here is derived from an EMBL/GenBank/DDBJ whole genome shotgun (WGS) entry which is preliminary data.</text>
</comment>
<dbReference type="PANTHER" id="PTHR44129">
    <property type="entry name" value="WD REPEAT-CONTAINING PROTEIN POP1"/>
    <property type="match status" value="1"/>
</dbReference>
<feature type="repeat" description="WD" evidence="5">
    <location>
        <begin position="1111"/>
        <end position="1152"/>
    </location>
</feature>
<dbReference type="InterPro" id="IPR020472">
    <property type="entry name" value="WD40_PAC1"/>
</dbReference>
<dbReference type="Pfam" id="PF00400">
    <property type="entry name" value="WD40"/>
    <property type="match status" value="5"/>
</dbReference>
<organism evidence="8 9">
    <name type="scientific">Anabaena azotica FACHB-119</name>
    <dbReference type="NCBI Taxonomy" id="947527"/>
    <lineage>
        <taxon>Bacteria</taxon>
        <taxon>Bacillati</taxon>
        <taxon>Cyanobacteriota</taxon>
        <taxon>Cyanophyceae</taxon>
        <taxon>Nostocales</taxon>
        <taxon>Nostocaceae</taxon>
        <taxon>Anabaena</taxon>
        <taxon>Anabaena azotica</taxon>
    </lineage>
</organism>
<evidence type="ECO:0000256" key="5">
    <source>
        <dbReference type="PROSITE-ProRule" id="PRU00221"/>
    </source>
</evidence>
<evidence type="ECO:0000313" key="9">
    <source>
        <dbReference type="Proteomes" id="UP000661112"/>
    </source>
</evidence>
<dbReference type="Gene3D" id="3.40.50.300">
    <property type="entry name" value="P-loop containing nucleotide triphosphate hydrolases"/>
    <property type="match status" value="3"/>
</dbReference>
<comment type="similarity">
    <text evidence="1">Belongs to the WD repeat HIR1 family.</text>
</comment>
<dbReference type="InterPro" id="IPR027417">
    <property type="entry name" value="P-loop_NTPase"/>
</dbReference>
<dbReference type="Gene3D" id="2.130.10.10">
    <property type="entry name" value="YVTN repeat-like/Quinoprotein amine dehydrogenase"/>
    <property type="match status" value="6"/>
</dbReference>
<feature type="repeat" description="WD" evidence="5">
    <location>
        <begin position="1292"/>
        <end position="1324"/>
    </location>
</feature>
<dbReference type="PROSITE" id="PS50082">
    <property type="entry name" value="WD_REPEATS_2"/>
    <property type="match status" value="13"/>
</dbReference>
<dbReference type="EMBL" id="JACJSG010000016">
    <property type="protein sequence ID" value="MBD2501579.1"/>
    <property type="molecule type" value="Genomic_DNA"/>
</dbReference>
<feature type="repeat" description="WD" evidence="5">
    <location>
        <begin position="1243"/>
        <end position="1284"/>
    </location>
</feature>
<reference evidence="8 9" key="1">
    <citation type="journal article" date="2020" name="ISME J.">
        <title>Comparative genomics reveals insights into cyanobacterial evolution and habitat adaptation.</title>
        <authorList>
            <person name="Chen M.Y."/>
            <person name="Teng W.K."/>
            <person name="Zhao L."/>
            <person name="Hu C.X."/>
            <person name="Zhou Y.K."/>
            <person name="Han B.P."/>
            <person name="Song L.R."/>
            <person name="Shu W.S."/>
        </authorList>
    </citation>
    <scope>NUCLEOTIDE SEQUENCE [LARGE SCALE GENOMIC DNA]</scope>
    <source>
        <strain evidence="8 9">FACHB-119</strain>
    </source>
</reference>
<feature type="repeat" description="WD" evidence="5">
    <location>
        <begin position="850"/>
        <end position="891"/>
    </location>
</feature>
<dbReference type="SUPFAM" id="SSF141571">
    <property type="entry name" value="Pentapeptide repeat-like"/>
    <property type="match status" value="1"/>
</dbReference>
<dbReference type="InterPro" id="IPR015943">
    <property type="entry name" value="WD40/YVTN_repeat-like_dom_sf"/>
</dbReference>
<feature type="repeat" description="WD" evidence="5">
    <location>
        <begin position="1336"/>
        <end position="1377"/>
    </location>
</feature>
<keyword evidence="9" id="KW-1185">Reference proteome</keyword>
<feature type="repeat" description="WD" evidence="5">
    <location>
        <begin position="1153"/>
        <end position="1194"/>
    </location>
</feature>
<keyword evidence="3" id="KW-0677">Repeat</keyword>
<dbReference type="InterPro" id="IPR019775">
    <property type="entry name" value="WD40_repeat_CS"/>
</dbReference>
<dbReference type="InterPro" id="IPR050349">
    <property type="entry name" value="WD_LIS1/nudF_dynein_reg"/>
</dbReference>
<dbReference type="InterPro" id="IPR036322">
    <property type="entry name" value="WD40_repeat_dom_sf"/>
</dbReference>
<dbReference type="Proteomes" id="UP000661112">
    <property type="component" value="Unassembled WGS sequence"/>
</dbReference>
<feature type="repeat" description="WD" evidence="5">
    <location>
        <begin position="1200"/>
        <end position="1242"/>
    </location>
</feature>
<feature type="domain" description="WDR19 first beta-propeller" evidence="6">
    <location>
        <begin position="1306"/>
        <end position="1460"/>
    </location>
</feature>
<dbReference type="CDD" id="cd00200">
    <property type="entry name" value="WD40"/>
    <property type="match status" value="2"/>
</dbReference>
<proteinExistence type="inferred from homology"/>
<dbReference type="NCBIfam" id="NF047398">
    <property type="entry name" value="AAA_KGGVGR"/>
    <property type="match status" value="1"/>
</dbReference>
<evidence type="ECO:0000313" key="8">
    <source>
        <dbReference type="EMBL" id="MBD2501579.1"/>
    </source>
</evidence>
<evidence type="ECO:0000256" key="2">
    <source>
        <dbReference type="ARBA" id="ARBA00022574"/>
    </source>
</evidence>
<feature type="repeat" description="WD" evidence="5">
    <location>
        <begin position="1425"/>
        <end position="1465"/>
    </location>
</feature>
<feature type="domain" description="CAF1B/HIR1 beta-propeller" evidence="7">
    <location>
        <begin position="910"/>
        <end position="1066"/>
    </location>
</feature>
<sequence>MIYTFYSYKGGTGRSMALANIAKLLYEYGLKVLMIDFDLEAPGLERFFLNSSSYNHGKWQEKCGVIDLLNRYKKFFALYNMGFSQDKESKRLSNVAEKFFANPQSLDDFIINVDHPSDAGGTLSFIPSGCRNEFIEYAASVRAFDFDDFYINQQGNNFFEQLIKNLKARADVILIDSRTGITEMGGVCTHHLADVVVMFVTTQDQSIYGVHKVAKSLTNPELIKKRDNRKISLIFVPSRVNIFEKESLDAFQDEFENLFGIEQEVFNNSLLKFRERAFIDLKIPYIAYYDYKEKLAVEENRKASSADLRKAYKNLAYTLSQLAPREHPLHQKFSEDANKISTQEQVSHPIAKQDWERAPDTSRFFGREKEIETLRKWIIEERCRIVAILGMGGIGKTDLSLRLSRGGIGKTDLSLKLAREITEQFDYVIWRSLREGRLLKDILPEIIRFLSQEIDFSNEINSQIQILLNLLNKYRCLLIFDNAESILKKGEHRGKYDKEYENYGTLFRKIGEIKHQSCLMITSREKHPEIAELEVVNSYVRSLHLNGLNEMAGKQLMQFIANSRFESLTGTEEEWKEIIEFYNGNPLALKLATNYIIDVCSGNIAEFFQTGKTIFETIHQLLDWHFEQLSDDEKDVMYWLAINQKGVSILELKDDILSPIAQQKVDFILQSLQNQLSIQKGKIQKIIPQAKVSSEETKVIEARDVSVFSLHPVIMEYMIERLVSQVTEELKTGDINFFNNYALLKATTGEYVRDIQRRLILEPIQKRLINIFGSASNLEKRLEEIIKKLQTESPLKPGYAGGNLVNFIYNLTGNLNGRNFSSLAIRQAYLQGVELKGTNFSGADITNSIFTNKLSHVLAVALSPHGNAVATGDSSGEICVWNVTDGHLLQKFKDHKNWVWSVKFSPPDGHKLASASDDKTVKIWDVKTGEHLKTLTELLEEEQSHDDWVRCVAFDKDGLLLASGSDDATIKLWDIKTGSFIRTLTGHQMRVWSLAFSPCSNSLVSGSDDKKVILWDTEIGKPIKVFTDHEERVQAVAFNRDGQLIASGSADATVRIFDCLNHKCLKILKLGESRIWGLAFSPNDDRKLAVASDDAVLRIYDIDTLEPFRTFIGHKSRIRSVAFTLDGSKLASGSEDKTVKIWHVQEGKCLQTFEGQTDRVWSVAFSNDGKYLVNGSEDQKVRLWDLRSDSETQYSCIKEFLEQSYWVWSVTFHPSDSSIIATGSDEKIVKIWNVETGTLLKKLEGHKNWILSVAFSPDGKTLASGSEDTTIKIWDINAEECLETLETRNNFHEGHKDRVRSVAFHPHGNFLASGSDDKKIIIWQWNGQTGKFVQHLEVHKGRVRAVAFSANGEYLASSSDDKTIKIWKVNTDKKFEVIDFHLLKGHKDKVVSVAFSPDSKILASGSDDTTVRLWDVQTGKCLKVLRGHNKWVRSVAFRNDGILASSSQDETIKLWNLETFDCYQTLKADGPYQGMNITKIMGLTETEISTLKALGAVDDILPEQEYSIEV</sequence>
<dbReference type="InterPro" id="IPR001680">
    <property type="entry name" value="WD40_rpt"/>
</dbReference>
<name>A0ABR8D307_9NOST</name>
<dbReference type="PROSITE" id="PS00678">
    <property type="entry name" value="WD_REPEATS_1"/>
    <property type="match status" value="6"/>
</dbReference>